<organism evidence="16 17">
    <name type="scientific">Desulfosalsimonas propionicica</name>
    <dbReference type="NCBI Taxonomy" id="332175"/>
    <lineage>
        <taxon>Bacteria</taxon>
        <taxon>Pseudomonadati</taxon>
        <taxon>Thermodesulfobacteriota</taxon>
        <taxon>Desulfobacteria</taxon>
        <taxon>Desulfobacterales</taxon>
        <taxon>Desulfosalsimonadaceae</taxon>
        <taxon>Desulfosalsimonas</taxon>
    </lineage>
</organism>
<keyword evidence="4 11" id="KW-0274">FAD</keyword>
<feature type="binding site" evidence="11">
    <location>
        <position position="320"/>
    </location>
    <ligand>
        <name>FAD</name>
        <dbReference type="ChEBI" id="CHEBI:57692"/>
    </ligand>
</feature>
<dbReference type="PRINTS" id="PR00368">
    <property type="entry name" value="FADPNR"/>
</dbReference>
<evidence type="ECO:0000259" key="15">
    <source>
        <dbReference type="Pfam" id="PF07992"/>
    </source>
</evidence>
<comment type="similarity">
    <text evidence="1 13">Belongs to the class-I pyridine nucleotide-disulfide oxidoreductase family.</text>
</comment>
<accession>A0A7W0HLM7</accession>
<evidence type="ECO:0000256" key="1">
    <source>
        <dbReference type="ARBA" id="ARBA00007532"/>
    </source>
</evidence>
<evidence type="ECO:0000256" key="11">
    <source>
        <dbReference type="PIRSR" id="PIRSR000350-3"/>
    </source>
</evidence>
<dbReference type="RefSeq" id="WP_181552119.1">
    <property type="nucleotide sequence ID" value="NZ_JACDUS010000010.1"/>
</dbReference>
<dbReference type="FunFam" id="3.30.390.30:FF:000001">
    <property type="entry name" value="Dihydrolipoyl dehydrogenase"/>
    <property type="match status" value="1"/>
</dbReference>
<feature type="domain" description="Pyridine nucleotide-disulphide oxidoreductase dimerisation" evidence="14">
    <location>
        <begin position="356"/>
        <end position="464"/>
    </location>
</feature>
<keyword evidence="11" id="KW-0547">Nucleotide-binding</keyword>
<dbReference type="EC" id="1.8.1.4" evidence="2 13"/>
<feature type="disulfide bond" description="Redox-active" evidence="12">
    <location>
        <begin position="40"/>
        <end position="45"/>
    </location>
</feature>
<feature type="domain" description="FAD/NAD(P)-binding" evidence="15">
    <location>
        <begin position="4"/>
        <end position="337"/>
    </location>
</feature>
<dbReference type="EMBL" id="JACDUS010000010">
    <property type="protein sequence ID" value="MBA2882482.1"/>
    <property type="molecule type" value="Genomic_DNA"/>
</dbReference>
<dbReference type="PRINTS" id="PR00411">
    <property type="entry name" value="PNDRDTASEI"/>
</dbReference>
<dbReference type="InterPro" id="IPR012999">
    <property type="entry name" value="Pyr_OxRdtase_I_AS"/>
</dbReference>
<evidence type="ECO:0000256" key="6">
    <source>
        <dbReference type="ARBA" id="ARBA00023027"/>
    </source>
</evidence>
<evidence type="ECO:0000313" key="16">
    <source>
        <dbReference type="EMBL" id="MBA2882482.1"/>
    </source>
</evidence>
<gene>
    <name evidence="16" type="ORF">HNR65_002834</name>
</gene>
<dbReference type="PROSITE" id="PS00076">
    <property type="entry name" value="PYRIDINE_REDOX_1"/>
    <property type="match status" value="1"/>
</dbReference>
<dbReference type="InterPro" id="IPR001100">
    <property type="entry name" value="Pyr_nuc-diS_OxRdtase"/>
</dbReference>
<keyword evidence="17" id="KW-1185">Reference proteome</keyword>
<keyword evidence="5 13" id="KW-0560">Oxidoreductase</keyword>
<dbReference type="Gene3D" id="3.50.50.60">
    <property type="entry name" value="FAD/NAD(P)-binding domain"/>
    <property type="match status" value="2"/>
</dbReference>
<dbReference type="InterPro" id="IPR023753">
    <property type="entry name" value="FAD/NAD-binding_dom"/>
</dbReference>
<dbReference type="GO" id="GO:0050660">
    <property type="term" value="F:flavin adenine dinucleotide binding"/>
    <property type="evidence" value="ECO:0007669"/>
    <property type="project" value="InterPro"/>
</dbReference>
<evidence type="ECO:0000256" key="4">
    <source>
        <dbReference type="ARBA" id="ARBA00022827"/>
    </source>
</evidence>
<dbReference type="GO" id="GO:0006103">
    <property type="term" value="P:2-oxoglutarate metabolic process"/>
    <property type="evidence" value="ECO:0007669"/>
    <property type="project" value="TreeGrafter"/>
</dbReference>
<keyword evidence="6 11" id="KW-0520">NAD</keyword>
<keyword evidence="3 13" id="KW-0285">Flavoprotein</keyword>
<evidence type="ECO:0000256" key="7">
    <source>
        <dbReference type="ARBA" id="ARBA00023157"/>
    </source>
</evidence>
<evidence type="ECO:0000256" key="13">
    <source>
        <dbReference type="RuleBase" id="RU003692"/>
    </source>
</evidence>
<dbReference type="NCBIfam" id="TIGR01350">
    <property type="entry name" value="lipoamide_DH"/>
    <property type="match status" value="1"/>
</dbReference>
<feature type="binding site" evidence="11">
    <location>
        <position position="202"/>
    </location>
    <ligand>
        <name>NAD(+)</name>
        <dbReference type="ChEBI" id="CHEBI:57540"/>
    </ligand>
</feature>
<keyword evidence="7" id="KW-1015">Disulfide bond</keyword>
<dbReference type="InterPro" id="IPR004099">
    <property type="entry name" value="Pyr_nucl-diS_OxRdtase_dimer"/>
</dbReference>
<dbReference type="SUPFAM" id="SSF51905">
    <property type="entry name" value="FAD/NAD(P)-binding domain"/>
    <property type="match status" value="1"/>
</dbReference>
<dbReference type="InterPro" id="IPR036188">
    <property type="entry name" value="FAD/NAD-bd_sf"/>
</dbReference>
<dbReference type="PANTHER" id="PTHR22912">
    <property type="entry name" value="DISULFIDE OXIDOREDUCTASE"/>
    <property type="match status" value="1"/>
</dbReference>
<comment type="miscellaneous">
    <text evidence="13">The active site is a redox-active disulfide bond.</text>
</comment>
<comment type="cofactor">
    <cofactor evidence="11 13">
        <name>FAD</name>
        <dbReference type="ChEBI" id="CHEBI:57692"/>
    </cofactor>
    <text evidence="11 13">Binds 1 FAD per subunit.</text>
</comment>
<dbReference type="PIRSF" id="PIRSF000350">
    <property type="entry name" value="Mercury_reductase_MerA"/>
    <property type="match status" value="1"/>
</dbReference>
<evidence type="ECO:0000313" key="17">
    <source>
        <dbReference type="Proteomes" id="UP000525298"/>
    </source>
</evidence>
<feature type="binding site" evidence="11">
    <location>
        <position position="113"/>
    </location>
    <ligand>
        <name>FAD</name>
        <dbReference type="ChEBI" id="CHEBI:57692"/>
    </ligand>
</feature>
<dbReference type="PANTHER" id="PTHR22912:SF151">
    <property type="entry name" value="DIHYDROLIPOYL DEHYDROGENASE, MITOCHONDRIAL"/>
    <property type="match status" value="1"/>
</dbReference>
<evidence type="ECO:0000256" key="2">
    <source>
        <dbReference type="ARBA" id="ARBA00012608"/>
    </source>
</evidence>
<evidence type="ECO:0000256" key="3">
    <source>
        <dbReference type="ARBA" id="ARBA00022630"/>
    </source>
</evidence>
<dbReference type="Gene3D" id="3.30.390.30">
    <property type="match status" value="1"/>
</dbReference>
<comment type="catalytic activity">
    <reaction evidence="9 13">
        <text>N(6)-[(R)-dihydrolipoyl]-L-lysyl-[protein] + NAD(+) = N(6)-[(R)-lipoyl]-L-lysyl-[protein] + NADH + H(+)</text>
        <dbReference type="Rhea" id="RHEA:15045"/>
        <dbReference type="Rhea" id="RHEA-COMP:10474"/>
        <dbReference type="Rhea" id="RHEA-COMP:10475"/>
        <dbReference type="ChEBI" id="CHEBI:15378"/>
        <dbReference type="ChEBI" id="CHEBI:57540"/>
        <dbReference type="ChEBI" id="CHEBI:57945"/>
        <dbReference type="ChEBI" id="CHEBI:83099"/>
        <dbReference type="ChEBI" id="CHEBI:83100"/>
        <dbReference type="EC" id="1.8.1.4"/>
    </reaction>
</comment>
<dbReference type="InterPro" id="IPR050151">
    <property type="entry name" value="Class-I_Pyr_Nuc-Dis_Oxidored"/>
</dbReference>
<feature type="active site" description="Proton acceptor" evidence="10">
    <location>
        <position position="454"/>
    </location>
</feature>
<evidence type="ECO:0000259" key="14">
    <source>
        <dbReference type="Pfam" id="PF02852"/>
    </source>
</evidence>
<dbReference type="Pfam" id="PF07992">
    <property type="entry name" value="Pyr_redox_2"/>
    <property type="match status" value="1"/>
</dbReference>
<dbReference type="SUPFAM" id="SSF55424">
    <property type="entry name" value="FAD/NAD-linked reductases, dimerisation (C-terminal) domain"/>
    <property type="match status" value="1"/>
</dbReference>
<comment type="caution">
    <text evidence="16">The sequence shown here is derived from an EMBL/GenBank/DDBJ whole genome shotgun (WGS) entry which is preliminary data.</text>
</comment>
<evidence type="ECO:0000256" key="10">
    <source>
        <dbReference type="PIRSR" id="PIRSR000350-2"/>
    </source>
</evidence>
<name>A0A7W0HLM7_9BACT</name>
<keyword evidence="8 13" id="KW-0676">Redox-active center</keyword>
<dbReference type="Proteomes" id="UP000525298">
    <property type="component" value="Unassembled WGS sequence"/>
</dbReference>
<evidence type="ECO:0000256" key="9">
    <source>
        <dbReference type="ARBA" id="ARBA00049187"/>
    </source>
</evidence>
<evidence type="ECO:0000256" key="12">
    <source>
        <dbReference type="PIRSR" id="PIRSR000350-4"/>
    </source>
</evidence>
<dbReference type="InterPro" id="IPR006258">
    <property type="entry name" value="Lipoamide_DH"/>
</dbReference>
<dbReference type="Pfam" id="PF02852">
    <property type="entry name" value="Pyr_redox_dim"/>
    <property type="match status" value="1"/>
</dbReference>
<dbReference type="AlphaFoldDB" id="A0A7W0HLM7"/>
<dbReference type="InterPro" id="IPR016156">
    <property type="entry name" value="FAD/NAD-linked_Rdtase_dimer_sf"/>
</dbReference>
<reference evidence="16 17" key="1">
    <citation type="submission" date="2020-07" db="EMBL/GenBank/DDBJ databases">
        <title>Genomic Encyclopedia of Type Strains, Phase IV (KMG-IV): sequencing the most valuable type-strain genomes for metagenomic binning, comparative biology and taxonomic classification.</title>
        <authorList>
            <person name="Goeker M."/>
        </authorList>
    </citation>
    <scope>NUCLEOTIDE SEQUENCE [LARGE SCALE GENOMIC DNA]</scope>
    <source>
        <strain evidence="16 17">DSM 17721</strain>
    </source>
</reference>
<evidence type="ECO:0000256" key="8">
    <source>
        <dbReference type="ARBA" id="ARBA00023284"/>
    </source>
</evidence>
<dbReference type="GO" id="GO:0004148">
    <property type="term" value="F:dihydrolipoyl dehydrogenase (NADH) activity"/>
    <property type="evidence" value="ECO:0007669"/>
    <property type="project" value="UniProtKB-EC"/>
</dbReference>
<sequence>MPVRIAVLGAGPGGLFAAVRAARLNAKVTLVEADALGGTCLNRGCIPSKVMREAGALMADCRRFSKFGVRLPGPPEIDMPQLSARRQEVVSAQAKGVARILDKLGIRVVSGRGFIEGPCKLTVTQADGSKQTVQWDRLIIAAGACPRPLPGIPFDGERIISSTNALCLETVPKSLVIAGGGVVGCEFATIFSALGSRVTLVEAMDRLLPLPLIDETCSKTLLREFKKQKITCCLGRIVDSIQETDQGVDVTIRDSPFVQQRQPQPSTGASAEKLLVCIGRTPVLSGMGLENLGVEIDDQGWIKADSRMETSVKNVYAVGDVLGPDKLMLAYVASKEGMTAAENALGEDRQMSYEAVPNVVFTLPEVANVGLTRGQAADAGYAVETETVLFRSLGKPQVTGNITGQAQVVFDTGSEQILGVHIVGPKATDIIPEATLAVKSHATVRDLANTMHGHPTHAEIMEELAAKAIGRAVYG</sequence>
<feature type="binding site" evidence="11">
    <location>
        <position position="49"/>
    </location>
    <ligand>
        <name>FAD</name>
        <dbReference type="ChEBI" id="CHEBI:57692"/>
    </ligand>
</feature>
<feature type="binding site" evidence="11">
    <location>
        <begin position="179"/>
        <end position="186"/>
    </location>
    <ligand>
        <name>NAD(+)</name>
        <dbReference type="ChEBI" id="CHEBI:57540"/>
    </ligand>
</feature>
<dbReference type="GO" id="GO:0005737">
    <property type="term" value="C:cytoplasm"/>
    <property type="evidence" value="ECO:0007669"/>
    <property type="project" value="UniProtKB-ARBA"/>
</dbReference>
<protein>
    <recommendedName>
        <fullName evidence="2 13">Dihydrolipoyl dehydrogenase</fullName>
        <ecNumber evidence="2 13">1.8.1.4</ecNumber>
    </recommendedName>
</protein>
<proteinExistence type="inferred from homology"/>
<evidence type="ECO:0000256" key="5">
    <source>
        <dbReference type="ARBA" id="ARBA00023002"/>
    </source>
</evidence>
<feature type="binding site" evidence="11">
    <location>
        <position position="279"/>
    </location>
    <ligand>
        <name>NAD(+)</name>
        <dbReference type="ChEBI" id="CHEBI:57540"/>
    </ligand>
</feature>